<dbReference type="InterPro" id="IPR000905">
    <property type="entry name" value="Gcp-like_dom"/>
</dbReference>
<evidence type="ECO:0000256" key="6">
    <source>
        <dbReference type="ARBA" id="ARBA00048117"/>
    </source>
</evidence>
<dbReference type="NCBIfam" id="TIGR03723">
    <property type="entry name" value="T6A_TsaD_YgjD"/>
    <property type="match status" value="1"/>
</dbReference>
<keyword evidence="1 7" id="KW-0808">Transferase</keyword>
<evidence type="ECO:0000256" key="3">
    <source>
        <dbReference type="ARBA" id="ARBA00022723"/>
    </source>
</evidence>
<dbReference type="PANTHER" id="PTHR11735:SF6">
    <property type="entry name" value="TRNA N6-ADENOSINE THREONYLCARBAMOYLTRANSFERASE, MITOCHONDRIAL"/>
    <property type="match status" value="1"/>
</dbReference>
<feature type="binding site" evidence="7">
    <location>
        <position position="176"/>
    </location>
    <ligand>
        <name>substrate</name>
    </ligand>
</feature>
<dbReference type="RefSeq" id="WP_239362374.1">
    <property type="nucleotide sequence ID" value="NZ_JAKREW010000002.1"/>
</dbReference>
<feature type="binding site" evidence="7">
    <location>
        <position position="125"/>
    </location>
    <ligand>
        <name>Fe cation</name>
        <dbReference type="ChEBI" id="CHEBI:24875"/>
    </ligand>
</feature>
<reference evidence="9 10" key="1">
    <citation type="submission" date="2022-02" db="EMBL/GenBank/DDBJ databases">
        <title>Draft genome sequence of Mezorhizobium retamae strain IRAMC:0171 isolated from Retama raetam nodules.</title>
        <authorList>
            <person name="Bengaied R."/>
            <person name="Sbissi I."/>
            <person name="Huber K."/>
            <person name="Ghodbane F."/>
            <person name="Nouioui I."/>
            <person name="Tarhouni M."/>
            <person name="Gtari M."/>
        </authorList>
    </citation>
    <scope>NUCLEOTIDE SEQUENCE [LARGE SCALE GENOMIC DNA]</scope>
    <source>
        <strain evidence="9 10">IRAMC:0171</strain>
    </source>
</reference>
<name>A0ABS9QA57_9HYPH</name>
<evidence type="ECO:0000256" key="1">
    <source>
        <dbReference type="ARBA" id="ARBA00022679"/>
    </source>
</evidence>
<comment type="similarity">
    <text evidence="7">Belongs to the KAE1 / TsaD family.</text>
</comment>
<comment type="catalytic activity">
    <reaction evidence="6 7">
        <text>L-threonylcarbamoyladenylate + adenosine(37) in tRNA = N(6)-L-threonylcarbamoyladenosine(37) in tRNA + AMP + H(+)</text>
        <dbReference type="Rhea" id="RHEA:37059"/>
        <dbReference type="Rhea" id="RHEA-COMP:10162"/>
        <dbReference type="Rhea" id="RHEA-COMP:10163"/>
        <dbReference type="ChEBI" id="CHEBI:15378"/>
        <dbReference type="ChEBI" id="CHEBI:73682"/>
        <dbReference type="ChEBI" id="CHEBI:74411"/>
        <dbReference type="ChEBI" id="CHEBI:74418"/>
        <dbReference type="ChEBI" id="CHEBI:456215"/>
        <dbReference type="EC" id="2.3.1.234"/>
    </reaction>
</comment>
<dbReference type="InterPro" id="IPR017861">
    <property type="entry name" value="KAE1/TsaD"/>
</dbReference>
<proteinExistence type="inferred from homology"/>
<protein>
    <recommendedName>
        <fullName evidence="7">tRNA N6-adenosine threonylcarbamoyltransferase</fullName>
        <ecNumber evidence="7">2.3.1.234</ecNumber>
    </recommendedName>
    <alternativeName>
        <fullName evidence="7">N6-L-threonylcarbamoyladenine synthase</fullName>
        <shortName evidence="7">t(6)A synthase</shortName>
    </alternativeName>
    <alternativeName>
        <fullName evidence="7">t(6)A37 threonylcarbamoyladenosine biosynthesis protein TsaD</fullName>
    </alternativeName>
    <alternativeName>
        <fullName evidence="7">tRNA threonylcarbamoyladenosine biosynthesis protein TsaD</fullName>
    </alternativeName>
</protein>
<evidence type="ECO:0000313" key="9">
    <source>
        <dbReference type="EMBL" id="MCG7504288.1"/>
    </source>
</evidence>
<feature type="binding site" evidence="7">
    <location>
        <position position="289"/>
    </location>
    <ligand>
        <name>substrate</name>
    </ligand>
</feature>
<evidence type="ECO:0000256" key="2">
    <source>
        <dbReference type="ARBA" id="ARBA00022694"/>
    </source>
</evidence>
<dbReference type="GO" id="GO:0061711">
    <property type="term" value="F:tRNA N(6)-L-threonylcarbamoyladenine synthase activity"/>
    <property type="evidence" value="ECO:0007669"/>
    <property type="project" value="UniProtKB-EC"/>
</dbReference>
<dbReference type="InterPro" id="IPR022450">
    <property type="entry name" value="TsaD"/>
</dbReference>
<comment type="cofactor">
    <cofactor evidence="7">
        <name>Fe(2+)</name>
        <dbReference type="ChEBI" id="CHEBI:29033"/>
    </cofactor>
    <text evidence="7">Binds 1 Fe(2+) ion per subunit.</text>
</comment>
<dbReference type="Pfam" id="PF00814">
    <property type="entry name" value="TsaD"/>
    <property type="match status" value="1"/>
</dbReference>
<dbReference type="EC" id="2.3.1.234" evidence="7"/>
<feature type="binding site" evidence="7">
    <location>
        <position position="189"/>
    </location>
    <ligand>
        <name>substrate</name>
    </ligand>
</feature>
<feature type="binding site" evidence="7">
    <location>
        <position position="317"/>
    </location>
    <ligand>
        <name>Fe cation</name>
        <dbReference type="ChEBI" id="CHEBI:24875"/>
    </ligand>
</feature>
<dbReference type="InterPro" id="IPR043129">
    <property type="entry name" value="ATPase_NBD"/>
</dbReference>
<organism evidence="9 10">
    <name type="scientific">Mesorhizobium retamae</name>
    <dbReference type="NCBI Taxonomy" id="2912854"/>
    <lineage>
        <taxon>Bacteria</taxon>
        <taxon>Pseudomonadati</taxon>
        <taxon>Pseudomonadota</taxon>
        <taxon>Alphaproteobacteria</taxon>
        <taxon>Hyphomicrobiales</taxon>
        <taxon>Phyllobacteriaceae</taxon>
        <taxon>Mesorhizobium</taxon>
    </lineage>
</organism>
<evidence type="ECO:0000259" key="8">
    <source>
        <dbReference type="Pfam" id="PF00814"/>
    </source>
</evidence>
<sequence>MIRVLGIETSCDETAASVVALEGTSAPEILSPKILSNVVLSQIAEHAAFGGVVPEIAARAHVEALDGIIEAALADSNTSLDEIDAIAATAGPGLVGGLIVGLMTAKAIAGAAGKPLLAINHLEGHALTARLTDGLSFPYLLLLVSGGHTQIVRVAGVGDYQRWATTIDDALGEAFDKTAKMLGLPYPGGPNVEKAAAKGDPARFAFPRPMKGSAQPDFSFSGLKTAVRQAAQAIAPLTEQDVADICASFQAAVADALADRVSRALMRFKVEFPQEEQPALVVAGGVAANRMIKTTLEELCDETGFRFVAPPLKLCTDNAAMIAWAGIERLNAGFEEENAFDFVPRSRWPLDVVSAPVIGSGRRGAKA</sequence>
<feature type="binding site" evidence="7">
    <location>
        <position position="193"/>
    </location>
    <ligand>
        <name>substrate</name>
    </ligand>
</feature>
<evidence type="ECO:0000313" key="10">
    <source>
        <dbReference type="Proteomes" id="UP001201701"/>
    </source>
</evidence>
<dbReference type="CDD" id="cd24133">
    <property type="entry name" value="ASKHA_NBD_TsaD_bac"/>
    <property type="match status" value="1"/>
</dbReference>
<dbReference type="EMBL" id="JAKREW010000002">
    <property type="protein sequence ID" value="MCG7504288.1"/>
    <property type="molecule type" value="Genomic_DNA"/>
</dbReference>
<comment type="function">
    <text evidence="7">Required for the formation of a threonylcarbamoyl group on adenosine at position 37 (t(6)A37) in tRNAs that read codons beginning with adenine. Is involved in the transfer of the threonylcarbamoyl moiety of threonylcarbamoyl-AMP (TC-AMP) to the N6 group of A37, together with TsaE and TsaB. TsaD likely plays a direct catalytic role in this reaction.</text>
</comment>
<accession>A0ABS9QA57</accession>
<dbReference type="NCBIfam" id="TIGR00329">
    <property type="entry name" value="gcp_kae1"/>
    <property type="match status" value="1"/>
</dbReference>
<feature type="domain" description="Gcp-like" evidence="8">
    <location>
        <begin position="33"/>
        <end position="324"/>
    </location>
</feature>
<dbReference type="SUPFAM" id="SSF53067">
    <property type="entry name" value="Actin-like ATPase domain"/>
    <property type="match status" value="2"/>
</dbReference>
<keyword evidence="4 7" id="KW-0408">Iron</keyword>
<evidence type="ECO:0000256" key="7">
    <source>
        <dbReference type="HAMAP-Rule" id="MF_01445"/>
    </source>
</evidence>
<comment type="subcellular location">
    <subcellularLocation>
        <location evidence="7">Cytoplasm</location>
    </subcellularLocation>
</comment>
<dbReference type="PANTHER" id="PTHR11735">
    <property type="entry name" value="TRNA N6-ADENOSINE THREONYLCARBAMOYLTRANSFERASE"/>
    <property type="match status" value="1"/>
</dbReference>
<feature type="binding site" evidence="7">
    <location>
        <begin position="143"/>
        <end position="147"/>
    </location>
    <ligand>
        <name>substrate</name>
    </ligand>
</feature>
<evidence type="ECO:0000256" key="4">
    <source>
        <dbReference type="ARBA" id="ARBA00023004"/>
    </source>
</evidence>
<keyword evidence="10" id="KW-1185">Reference proteome</keyword>
<dbReference type="PRINTS" id="PR00789">
    <property type="entry name" value="OSIALOPTASE"/>
</dbReference>
<keyword evidence="3 7" id="KW-0479">Metal-binding</keyword>
<feature type="binding site" evidence="7">
    <location>
        <position position="121"/>
    </location>
    <ligand>
        <name>Fe cation</name>
        <dbReference type="ChEBI" id="CHEBI:24875"/>
    </ligand>
</feature>
<keyword evidence="5 7" id="KW-0012">Acyltransferase</keyword>
<dbReference type="Gene3D" id="3.30.420.40">
    <property type="match status" value="2"/>
</dbReference>
<dbReference type="Proteomes" id="UP001201701">
    <property type="component" value="Unassembled WGS sequence"/>
</dbReference>
<gene>
    <name evidence="7 9" type="primary">tsaD</name>
    <name evidence="9" type="ORF">L4923_04570</name>
</gene>
<evidence type="ECO:0000256" key="5">
    <source>
        <dbReference type="ARBA" id="ARBA00023315"/>
    </source>
</evidence>
<dbReference type="HAMAP" id="MF_01445">
    <property type="entry name" value="TsaD"/>
    <property type="match status" value="1"/>
</dbReference>
<comment type="caution">
    <text evidence="9">The sequence shown here is derived from an EMBL/GenBank/DDBJ whole genome shotgun (WGS) entry which is preliminary data.</text>
</comment>
<keyword evidence="2 7" id="KW-0819">tRNA processing</keyword>
<keyword evidence="7" id="KW-0963">Cytoplasm</keyword>